<dbReference type="Pfam" id="PF05504">
    <property type="entry name" value="Spore_GerAC"/>
    <property type="match status" value="1"/>
</dbReference>
<organism evidence="10 11">
    <name type="scientific">Paenibacillus rhizoplanae</name>
    <dbReference type="NCBI Taxonomy" id="1917181"/>
    <lineage>
        <taxon>Bacteria</taxon>
        <taxon>Bacillati</taxon>
        <taxon>Bacillota</taxon>
        <taxon>Bacilli</taxon>
        <taxon>Bacillales</taxon>
        <taxon>Paenibacillaceae</taxon>
        <taxon>Paenibacillus</taxon>
    </lineage>
</organism>
<reference evidence="11" key="1">
    <citation type="journal article" date="2019" name="Int. J. Syst. Evol. Microbiol.">
        <title>The Global Catalogue of Microorganisms (GCM) 10K type strain sequencing project: providing services to taxonomists for standard genome sequencing and annotation.</title>
        <authorList>
            <consortium name="The Broad Institute Genomics Platform"/>
            <consortium name="The Broad Institute Genome Sequencing Center for Infectious Disease"/>
            <person name="Wu L."/>
            <person name="Ma J."/>
        </authorList>
    </citation>
    <scope>NUCLEOTIDE SEQUENCE [LARGE SCALE GENOMIC DNA]</scope>
    <source>
        <strain evidence="11">CCM 8725</strain>
    </source>
</reference>
<evidence type="ECO:0000256" key="1">
    <source>
        <dbReference type="ARBA" id="ARBA00004635"/>
    </source>
</evidence>
<keyword evidence="6" id="KW-0564">Palmitate</keyword>
<keyword evidence="4" id="KW-0732">Signal</keyword>
<comment type="similarity">
    <text evidence="2">Belongs to the GerABKC lipoprotein family.</text>
</comment>
<dbReference type="PROSITE" id="PS51257">
    <property type="entry name" value="PROKAR_LIPOPROTEIN"/>
    <property type="match status" value="1"/>
</dbReference>
<keyword evidence="5" id="KW-0472">Membrane</keyword>
<evidence type="ECO:0000259" key="8">
    <source>
        <dbReference type="Pfam" id="PF05504"/>
    </source>
</evidence>
<gene>
    <name evidence="10" type="ORF">ACFSX3_07375</name>
</gene>
<dbReference type="InterPro" id="IPR046953">
    <property type="entry name" value="Spore_GerAC-like_C"/>
</dbReference>
<sequence>MTSRIKRAVAACLPLLLISLLLSGCWERKELNELAFVLALGLDKAENGYNVTMQVVIPSSISSQNSGGTGGSGVPVVVYNFTVPTVYESLRKFNLVSSRSPYLGHIRVLVIGEELAREGVGETLDVIKRSREPRMDFYVMVARKTTAENVLKVLTPLDRLPATKLFSSLDKSYKISSKTVAVTLDEFIEDLLLQGESPVLTGVEVEGDPEAGSKKSNVEQTDPGTKLHYEGVAVFKGDKLLGWIDDDYTAGFNYVTDNVTKNTGHFKDETGSLIIIEALTSTTSRKVKIIDGDPHIYLSAETLCNVQEVEGADKLDTEAKIRLLEEKTEDRIVKRMEKAVEGISKQFNVDIFGFGQSIYRKSPKAWERLKEGKGEDYLRTLPVHYESSVTINRIGTIDNSFLEDIKE</sequence>
<dbReference type="InterPro" id="IPR057336">
    <property type="entry name" value="GerAC_N"/>
</dbReference>
<dbReference type="PANTHER" id="PTHR35789:SF1">
    <property type="entry name" value="SPORE GERMINATION PROTEIN B3"/>
    <property type="match status" value="1"/>
</dbReference>
<evidence type="ECO:0000313" key="11">
    <source>
        <dbReference type="Proteomes" id="UP001597448"/>
    </source>
</evidence>
<dbReference type="InterPro" id="IPR008844">
    <property type="entry name" value="Spore_GerAC-like"/>
</dbReference>
<dbReference type="Gene3D" id="3.30.300.210">
    <property type="entry name" value="Nutrient germinant receptor protein C, domain 3"/>
    <property type="match status" value="1"/>
</dbReference>
<feature type="domain" description="Spore germination protein N-terminal" evidence="9">
    <location>
        <begin position="28"/>
        <end position="204"/>
    </location>
</feature>
<keyword evidence="7" id="KW-0449">Lipoprotein</keyword>
<keyword evidence="11" id="KW-1185">Reference proteome</keyword>
<dbReference type="NCBIfam" id="TIGR02887">
    <property type="entry name" value="spore_ger_x_C"/>
    <property type="match status" value="1"/>
</dbReference>
<dbReference type="Proteomes" id="UP001597448">
    <property type="component" value="Unassembled WGS sequence"/>
</dbReference>
<comment type="caution">
    <text evidence="10">The sequence shown here is derived from an EMBL/GenBank/DDBJ whole genome shotgun (WGS) entry which is preliminary data.</text>
</comment>
<dbReference type="EMBL" id="JBHUKY010000018">
    <property type="protein sequence ID" value="MFD2409685.1"/>
    <property type="molecule type" value="Genomic_DNA"/>
</dbReference>
<dbReference type="PANTHER" id="PTHR35789">
    <property type="entry name" value="SPORE GERMINATION PROTEIN B3"/>
    <property type="match status" value="1"/>
</dbReference>
<keyword evidence="3" id="KW-0309">Germination</keyword>
<evidence type="ECO:0000256" key="7">
    <source>
        <dbReference type="ARBA" id="ARBA00023288"/>
    </source>
</evidence>
<protein>
    <submittedName>
        <fullName evidence="10">Ger(X)C family spore germination protein</fullName>
    </submittedName>
</protein>
<accession>A0ABW5F551</accession>
<name>A0ABW5F551_9BACL</name>
<evidence type="ECO:0000259" key="9">
    <source>
        <dbReference type="Pfam" id="PF25198"/>
    </source>
</evidence>
<evidence type="ECO:0000256" key="5">
    <source>
        <dbReference type="ARBA" id="ARBA00023136"/>
    </source>
</evidence>
<evidence type="ECO:0000256" key="6">
    <source>
        <dbReference type="ARBA" id="ARBA00023139"/>
    </source>
</evidence>
<proteinExistence type="inferred from homology"/>
<evidence type="ECO:0000256" key="4">
    <source>
        <dbReference type="ARBA" id="ARBA00022729"/>
    </source>
</evidence>
<evidence type="ECO:0000256" key="3">
    <source>
        <dbReference type="ARBA" id="ARBA00022544"/>
    </source>
</evidence>
<dbReference type="Pfam" id="PF25198">
    <property type="entry name" value="Spore_GerAC_N"/>
    <property type="match status" value="1"/>
</dbReference>
<dbReference type="InterPro" id="IPR038501">
    <property type="entry name" value="Spore_GerAC_C_sf"/>
</dbReference>
<comment type="subcellular location">
    <subcellularLocation>
        <location evidence="1">Membrane</location>
        <topology evidence="1">Lipid-anchor</topology>
    </subcellularLocation>
</comment>
<dbReference type="RefSeq" id="WP_209989502.1">
    <property type="nucleotide sequence ID" value="NZ_JBHSVQ010000001.1"/>
</dbReference>
<feature type="domain" description="Spore germination GerAC-like C-terminal" evidence="8">
    <location>
        <begin position="230"/>
        <end position="395"/>
    </location>
</feature>
<evidence type="ECO:0000256" key="2">
    <source>
        <dbReference type="ARBA" id="ARBA00007886"/>
    </source>
</evidence>
<evidence type="ECO:0000313" key="10">
    <source>
        <dbReference type="EMBL" id="MFD2409685.1"/>
    </source>
</evidence>